<accession>A0A7W8K2H2</accession>
<feature type="transmembrane region" description="Helical" evidence="1">
    <location>
        <begin position="90"/>
        <end position="107"/>
    </location>
</feature>
<comment type="caution">
    <text evidence="2">The sequence shown here is derived from an EMBL/GenBank/DDBJ whole genome shotgun (WGS) entry which is preliminary data.</text>
</comment>
<feature type="transmembrane region" description="Helical" evidence="1">
    <location>
        <begin position="119"/>
        <end position="137"/>
    </location>
</feature>
<dbReference type="EMBL" id="JACHFL010000038">
    <property type="protein sequence ID" value="MBB5366363.1"/>
    <property type="molecule type" value="Genomic_DNA"/>
</dbReference>
<evidence type="ECO:0000313" key="3">
    <source>
        <dbReference type="Proteomes" id="UP000552709"/>
    </source>
</evidence>
<keyword evidence="1" id="KW-1133">Transmembrane helix</keyword>
<dbReference type="AlphaFoldDB" id="A0A7W8K2H2"/>
<keyword evidence="1" id="KW-0472">Membrane</keyword>
<reference evidence="2 3" key="1">
    <citation type="submission" date="2020-08" db="EMBL/GenBank/DDBJ databases">
        <title>Genomic Encyclopedia of Type Strains, Phase IV (KMG-IV): sequencing the most valuable type-strain genomes for metagenomic binning, comparative biology and taxonomic classification.</title>
        <authorList>
            <person name="Goeker M."/>
        </authorList>
    </citation>
    <scope>NUCLEOTIDE SEQUENCE [LARGE SCALE GENOMIC DNA]</scope>
    <source>
        <strain evidence="2 3">DSM 27939</strain>
    </source>
</reference>
<evidence type="ECO:0000313" key="2">
    <source>
        <dbReference type="EMBL" id="MBB5366363.1"/>
    </source>
</evidence>
<gene>
    <name evidence="2" type="ORF">HNQ08_005492</name>
</gene>
<name>A0A7W8K2H2_9DEIO</name>
<evidence type="ECO:0000256" key="1">
    <source>
        <dbReference type="SAM" id="Phobius"/>
    </source>
</evidence>
<dbReference type="RefSeq" id="WP_184138331.1">
    <property type="nucleotide sequence ID" value="NZ_JACHFL010000038.1"/>
</dbReference>
<feature type="transmembrane region" description="Helical" evidence="1">
    <location>
        <begin position="143"/>
        <end position="163"/>
    </location>
</feature>
<dbReference type="Proteomes" id="UP000552709">
    <property type="component" value="Unassembled WGS sequence"/>
</dbReference>
<proteinExistence type="predicted"/>
<keyword evidence="1" id="KW-0812">Transmembrane</keyword>
<keyword evidence="3" id="KW-1185">Reference proteome</keyword>
<sequence>MSDPHPDRLERLIMTAARHLPHRADTREREWLSLYDECTTRAEQVQLTATCLLLASGGLLRGGALKLARGFLLLTLLAIPGNFGKLLMDAGPALALGIVILMLLPSLQRRSFDAPWYPALTWPAWIWRVSAAAWVLLLLSGALVSHDLLLTLVLTGVMLLLYGEDLNQVTGRRTAR</sequence>
<organism evidence="2 3">
    <name type="scientific">Deinococcus humi</name>
    <dbReference type="NCBI Taxonomy" id="662880"/>
    <lineage>
        <taxon>Bacteria</taxon>
        <taxon>Thermotogati</taxon>
        <taxon>Deinococcota</taxon>
        <taxon>Deinococci</taxon>
        <taxon>Deinococcales</taxon>
        <taxon>Deinococcaceae</taxon>
        <taxon>Deinococcus</taxon>
    </lineage>
</organism>
<protein>
    <submittedName>
        <fullName evidence="2">Uncharacterized protein</fullName>
    </submittedName>
</protein>